<evidence type="ECO:0000313" key="1">
    <source>
        <dbReference type="Proteomes" id="UP000887580"/>
    </source>
</evidence>
<organism evidence="1 2">
    <name type="scientific">Panagrolaimus sp. PS1159</name>
    <dbReference type="NCBI Taxonomy" id="55785"/>
    <lineage>
        <taxon>Eukaryota</taxon>
        <taxon>Metazoa</taxon>
        <taxon>Ecdysozoa</taxon>
        <taxon>Nematoda</taxon>
        <taxon>Chromadorea</taxon>
        <taxon>Rhabditida</taxon>
        <taxon>Tylenchina</taxon>
        <taxon>Panagrolaimomorpha</taxon>
        <taxon>Panagrolaimoidea</taxon>
        <taxon>Panagrolaimidae</taxon>
        <taxon>Panagrolaimus</taxon>
    </lineage>
</organism>
<proteinExistence type="predicted"/>
<dbReference type="Proteomes" id="UP000887580">
    <property type="component" value="Unplaced"/>
</dbReference>
<dbReference type="WBParaSite" id="PS1159_v2.g18414.t1">
    <property type="protein sequence ID" value="PS1159_v2.g18414.t1"/>
    <property type="gene ID" value="PS1159_v2.g18414"/>
</dbReference>
<protein>
    <submittedName>
        <fullName evidence="2">Uncharacterized protein</fullName>
    </submittedName>
</protein>
<sequence length="682" mass="76148">MHTVHPSTVDDQQGLYDSLAAAAVLAGGVPPPSSSMYYYDSSQQWQNWNSQNTAQFAVAAAQYAQFPPPPTLGNQLHNSNPSMPSPHFPLSNGFQNFDSFYSARPAQSSPVTHPFFDLGGYGVNTAAASMAMHNQFRSPQNPVVPRNSLFLAMTEDPQRLTREKMAEYLANREKFDCVVTIFHAKVAQKSYGNEKRFFCPPPCIYLSGGGWKTKRELFDAMYQRYRENVLQQLEQATNEEEINSLNETLSKLPDTQITELCAFIGISLPTEQERQQLDFSNGKDYCAAKTLYISDADKRKYFSLTTNFFYTTGQDIGLFNSQRIKVISKPSKKKQSMKSTDCKYLCIASGTKVALFNRLRSQTVSTRYLHVENGAFHASSTKWGAFTIHLVDENNDNESRSFQVKDGYIYYGAVVRLVDSVTGVALPEMRIRKVDKQTVCIDQISYEEPVSQLHKCAFQMRSNELSYLCLSHDKIIQHDANIGKDGQHIINDGAAWTIISTDKAEYRFYEAMGPARQQVSPVPVVNGITMTGTTEGLAMIEISGEDFTPNHKIWFGLHELETSFRSSQCVMCVIPSLSDVCASASSGAITYSQVDNKLDVPISIVRNDGVIYGTAMSFSYNCRSAGSIGAPLLPDPYINPPPRQHLPIHTNSSSSSIDHTHPLQYLMGQNRFNYDISNGMDN</sequence>
<accession>A0AC35FKA6</accession>
<name>A0AC35FKA6_9BILA</name>
<reference evidence="2" key="1">
    <citation type="submission" date="2022-11" db="UniProtKB">
        <authorList>
            <consortium name="WormBaseParasite"/>
        </authorList>
    </citation>
    <scope>IDENTIFICATION</scope>
</reference>
<evidence type="ECO:0000313" key="2">
    <source>
        <dbReference type="WBParaSite" id="PS1159_v2.g18414.t1"/>
    </source>
</evidence>